<name>A0A6H5H3G1_9HEMI</name>
<sequence length="308" mass="34209">MYHYAAAETWLCSCTGWFVHYDPPPPCNDRWAVLTRQSNTADSVKDTVRRRQDEDTGGPSVLVLLGHYYTNTCSHDCSRQFTADRPVNKCPYESSSLSKNGWPHSNQCNSVKIIGSNVDSPSQSQPKVLQDGISVAFKSKLHCLGLSDTCRRDASGEKQCRILKWCCLCLLGRQAWVAGRRSKLTSGHLPAPAAPTNILEHLVISSKSLRQFNALAHSVANSLLRVCIQYPHREKLAGFCCVNYRSESDGPPLPKRLPFQLASQAAPLQLRLQLRTTGTAITTAANNDNIHHHLSIHINASPRIRKTK</sequence>
<organism evidence="1 2">
    <name type="scientific">Nesidiocoris tenuis</name>
    <dbReference type="NCBI Taxonomy" id="355587"/>
    <lineage>
        <taxon>Eukaryota</taxon>
        <taxon>Metazoa</taxon>
        <taxon>Ecdysozoa</taxon>
        <taxon>Arthropoda</taxon>
        <taxon>Hexapoda</taxon>
        <taxon>Insecta</taxon>
        <taxon>Pterygota</taxon>
        <taxon>Neoptera</taxon>
        <taxon>Paraneoptera</taxon>
        <taxon>Hemiptera</taxon>
        <taxon>Heteroptera</taxon>
        <taxon>Panheteroptera</taxon>
        <taxon>Cimicomorpha</taxon>
        <taxon>Miridae</taxon>
        <taxon>Dicyphina</taxon>
        <taxon>Nesidiocoris</taxon>
    </lineage>
</organism>
<gene>
    <name evidence="1" type="ORF">NTEN_LOCUS16183</name>
</gene>
<keyword evidence="2" id="KW-1185">Reference proteome</keyword>
<evidence type="ECO:0000313" key="1">
    <source>
        <dbReference type="EMBL" id="CAB0011190.1"/>
    </source>
</evidence>
<accession>A0A6H5H3G1</accession>
<dbReference type="AlphaFoldDB" id="A0A6H5H3G1"/>
<evidence type="ECO:0000313" key="2">
    <source>
        <dbReference type="Proteomes" id="UP000479000"/>
    </source>
</evidence>
<dbReference type="Proteomes" id="UP000479000">
    <property type="component" value="Unassembled WGS sequence"/>
</dbReference>
<dbReference type="EMBL" id="CADCXU010023807">
    <property type="protein sequence ID" value="CAB0011190.1"/>
    <property type="molecule type" value="Genomic_DNA"/>
</dbReference>
<proteinExistence type="predicted"/>
<reference evidence="1 2" key="1">
    <citation type="submission" date="2020-02" db="EMBL/GenBank/DDBJ databases">
        <authorList>
            <person name="Ferguson B K."/>
        </authorList>
    </citation>
    <scope>NUCLEOTIDE SEQUENCE [LARGE SCALE GENOMIC DNA]</scope>
</reference>
<protein>
    <submittedName>
        <fullName evidence="1">Uncharacterized protein</fullName>
    </submittedName>
</protein>